<evidence type="ECO:0000313" key="3">
    <source>
        <dbReference type="Proteomes" id="UP000000925"/>
    </source>
</evidence>
<dbReference type="NCBIfam" id="TIGR01300">
    <property type="entry name" value="CPA3_mnhG_phaG"/>
    <property type="match status" value="1"/>
</dbReference>
<dbReference type="NCBIfam" id="NF009314">
    <property type="entry name" value="PRK12674.1-2"/>
    <property type="match status" value="1"/>
</dbReference>
<sequence>MSTVVALLLVAGMFFAFVAALGVIRMPDLYTRLHAATKAGAFGAALILAAAALHFGSLRAVVMAVLTVVFFYLTTPVAAQVLGDAAHRRRVPLWDKTRVDELSEEDTRSSDSAVD</sequence>
<protein>
    <submittedName>
        <fullName evidence="2">Monovalent cation/proton antiporter, MnhG/PhaG subunit</fullName>
    </submittedName>
</protein>
<proteinExistence type="predicted"/>
<dbReference type="GO" id="GO:0015385">
    <property type="term" value="F:sodium:proton antiporter activity"/>
    <property type="evidence" value="ECO:0007669"/>
    <property type="project" value="TreeGrafter"/>
</dbReference>
<feature type="transmembrane region" description="Helical" evidence="1">
    <location>
        <begin position="36"/>
        <end position="55"/>
    </location>
</feature>
<organism evidence="2 3">
    <name type="scientific">Coraliomargarita akajimensis (strain DSM 45221 / IAM 15411 / JCM 23193 / KCTC 12865 / 04OKA010-24)</name>
    <dbReference type="NCBI Taxonomy" id="583355"/>
    <lineage>
        <taxon>Bacteria</taxon>
        <taxon>Pseudomonadati</taxon>
        <taxon>Verrucomicrobiota</taxon>
        <taxon>Opitutia</taxon>
        <taxon>Puniceicoccales</taxon>
        <taxon>Coraliomargaritaceae</taxon>
        <taxon>Coraliomargarita</taxon>
    </lineage>
</organism>
<keyword evidence="1" id="KW-0812">Transmembrane</keyword>
<name>D5EJ00_CORAD</name>
<accession>D5EJ00</accession>
<dbReference type="Pfam" id="PF03334">
    <property type="entry name" value="PhaG_MnhG_YufB"/>
    <property type="match status" value="1"/>
</dbReference>
<keyword evidence="3" id="KW-1185">Reference proteome</keyword>
<dbReference type="AlphaFoldDB" id="D5EJ00"/>
<dbReference type="KEGG" id="caa:Caka_1380"/>
<dbReference type="InterPro" id="IPR005133">
    <property type="entry name" value="PhaG_MnhG_YufB"/>
</dbReference>
<keyword evidence="1" id="KW-0472">Membrane</keyword>
<dbReference type="STRING" id="583355.Caka_1380"/>
<dbReference type="RefSeq" id="WP_013043121.1">
    <property type="nucleotide sequence ID" value="NC_014008.1"/>
</dbReference>
<feature type="transmembrane region" description="Helical" evidence="1">
    <location>
        <begin position="6"/>
        <end position="24"/>
    </location>
</feature>
<reference evidence="2 3" key="1">
    <citation type="journal article" date="2010" name="Stand. Genomic Sci.">
        <title>Complete genome sequence of Coraliomargarita akajimensis type strain (04OKA010-24).</title>
        <authorList>
            <person name="Mavromatis K."/>
            <person name="Abt B."/>
            <person name="Brambilla E."/>
            <person name="Lapidus A."/>
            <person name="Copeland A."/>
            <person name="Deshpande S."/>
            <person name="Nolan M."/>
            <person name="Lucas S."/>
            <person name="Tice H."/>
            <person name="Cheng J.F."/>
            <person name="Han C."/>
            <person name="Detter J.C."/>
            <person name="Woyke T."/>
            <person name="Goodwin L."/>
            <person name="Pitluck S."/>
            <person name="Held B."/>
            <person name="Brettin T."/>
            <person name="Tapia R."/>
            <person name="Ivanova N."/>
            <person name="Mikhailova N."/>
            <person name="Pati A."/>
            <person name="Liolios K."/>
            <person name="Chen A."/>
            <person name="Palaniappan K."/>
            <person name="Land M."/>
            <person name="Hauser L."/>
            <person name="Chang Y.J."/>
            <person name="Jeffries C.D."/>
            <person name="Rohde M."/>
            <person name="Goker M."/>
            <person name="Bristow J."/>
            <person name="Eisen J.A."/>
            <person name="Markowitz V."/>
            <person name="Hugenholtz P."/>
            <person name="Klenk H.P."/>
            <person name="Kyrpides N.C."/>
        </authorList>
    </citation>
    <scope>NUCLEOTIDE SEQUENCE [LARGE SCALE GENOMIC DNA]</scope>
    <source>
        <strain evidence="3">DSM 45221 / IAM 15411 / JCM 23193 / KCTC 12865</strain>
    </source>
</reference>
<dbReference type="Proteomes" id="UP000000925">
    <property type="component" value="Chromosome"/>
</dbReference>
<dbReference type="HOGENOM" id="CLU_121334_0_0_0"/>
<evidence type="ECO:0000256" key="1">
    <source>
        <dbReference type="SAM" id="Phobius"/>
    </source>
</evidence>
<dbReference type="eggNOG" id="COG1320">
    <property type="taxonomic scope" value="Bacteria"/>
</dbReference>
<feature type="transmembrane region" description="Helical" evidence="1">
    <location>
        <begin position="61"/>
        <end position="82"/>
    </location>
</feature>
<gene>
    <name evidence="2" type="ordered locus">Caka_1380</name>
</gene>
<dbReference type="PANTHER" id="PTHR34703:SF1">
    <property type="entry name" value="ANTIPORTER SUBUNIT MNHG2-RELATED"/>
    <property type="match status" value="1"/>
</dbReference>
<keyword evidence="1" id="KW-1133">Transmembrane helix</keyword>
<dbReference type="PANTHER" id="PTHR34703">
    <property type="entry name" value="ANTIPORTER SUBUNIT MNHG2-RELATED"/>
    <property type="match status" value="1"/>
</dbReference>
<evidence type="ECO:0000313" key="2">
    <source>
        <dbReference type="EMBL" id="ADE54399.1"/>
    </source>
</evidence>
<dbReference type="OrthoDB" id="9806575at2"/>
<dbReference type="EMBL" id="CP001998">
    <property type="protein sequence ID" value="ADE54399.1"/>
    <property type="molecule type" value="Genomic_DNA"/>
</dbReference>